<reference evidence="5" key="1">
    <citation type="submission" date="2019-06" db="EMBL/GenBank/DDBJ databases">
        <title>Complete genome sequence of Methylogaea oryzae strain JCM16910.</title>
        <authorList>
            <person name="Asakawa S."/>
        </authorList>
    </citation>
    <scope>NUCLEOTIDE SEQUENCE</scope>
    <source>
        <strain evidence="5">E10</strain>
    </source>
</reference>
<feature type="transmembrane region" description="Helical" evidence="2">
    <location>
        <begin position="215"/>
        <end position="235"/>
    </location>
</feature>
<dbReference type="RefSeq" id="WP_221047315.1">
    <property type="nucleotide sequence ID" value="NZ_AP019782.1"/>
</dbReference>
<feature type="transmembrane region" description="Helical" evidence="2">
    <location>
        <begin position="22"/>
        <end position="42"/>
    </location>
</feature>
<dbReference type="KEGG" id="moz:MoryE10_26240"/>
<dbReference type="SMART" id="SM00086">
    <property type="entry name" value="PAC"/>
    <property type="match status" value="2"/>
</dbReference>
<dbReference type="Pfam" id="PF13426">
    <property type="entry name" value="PAS_9"/>
    <property type="match status" value="1"/>
</dbReference>
<dbReference type="Proteomes" id="UP000824988">
    <property type="component" value="Chromosome"/>
</dbReference>
<evidence type="ECO:0000313" key="6">
    <source>
        <dbReference type="Proteomes" id="UP000824988"/>
    </source>
</evidence>
<dbReference type="CDD" id="cd00130">
    <property type="entry name" value="PAS"/>
    <property type="match status" value="2"/>
</dbReference>
<dbReference type="SMART" id="SM00091">
    <property type="entry name" value="PAS"/>
    <property type="match status" value="2"/>
</dbReference>
<keyword evidence="2" id="KW-0472">Membrane</keyword>
<evidence type="ECO:0000259" key="3">
    <source>
        <dbReference type="SMART" id="SM00091"/>
    </source>
</evidence>
<evidence type="ECO:0000256" key="2">
    <source>
        <dbReference type="SAM" id="Phobius"/>
    </source>
</evidence>
<proteinExistence type="predicted"/>
<feature type="domain" description="PAS" evidence="3">
    <location>
        <begin position="376"/>
        <end position="442"/>
    </location>
</feature>
<dbReference type="GO" id="GO:0003824">
    <property type="term" value="F:catalytic activity"/>
    <property type="evidence" value="ECO:0007669"/>
    <property type="project" value="UniProtKB-ARBA"/>
</dbReference>
<dbReference type="AlphaFoldDB" id="A0A8D4VQ58"/>
<dbReference type="PANTHER" id="PTHR46663">
    <property type="entry name" value="DIGUANYLATE CYCLASE DGCT-RELATED"/>
    <property type="match status" value="1"/>
</dbReference>
<dbReference type="InterPro" id="IPR000014">
    <property type="entry name" value="PAS"/>
</dbReference>
<evidence type="ECO:0000313" key="5">
    <source>
        <dbReference type="EMBL" id="BBL72018.1"/>
    </source>
</evidence>
<name>A0A8D4VQ58_9GAMM</name>
<dbReference type="Pfam" id="PF00990">
    <property type="entry name" value="GGDEF"/>
    <property type="match status" value="1"/>
</dbReference>
<evidence type="ECO:0000256" key="1">
    <source>
        <dbReference type="ARBA" id="ARBA00001946"/>
    </source>
</evidence>
<feature type="domain" description="GGDEF" evidence="4">
    <location>
        <begin position="490"/>
        <end position="661"/>
    </location>
</feature>
<dbReference type="InterPro" id="IPR052163">
    <property type="entry name" value="DGC-Regulatory_Protein"/>
</dbReference>
<dbReference type="FunFam" id="3.30.70.270:FF:000001">
    <property type="entry name" value="Diguanylate cyclase domain protein"/>
    <property type="match status" value="1"/>
</dbReference>
<keyword evidence="6" id="KW-1185">Reference proteome</keyword>
<organism evidence="5 6">
    <name type="scientific">Methylogaea oryzae</name>
    <dbReference type="NCBI Taxonomy" id="1295382"/>
    <lineage>
        <taxon>Bacteria</taxon>
        <taxon>Pseudomonadati</taxon>
        <taxon>Pseudomonadota</taxon>
        <taxon>Gammaproteobacteria</taxon>
        <taxon>Methylococcales</taxon>
        <taxon>Methylococcaceae</taxon>
        <taxon>Methylogaea</taxon>
    </lineage>
</organism>
<keyword evidence="2" id="KW-0812">Transmembrane</keyword>
<feature type="domain" description="PAS" evidence="3">
    <location>
        <begin position="255"/>
        <end position="323"/>
    </location>
</feature>
<comment type="cofactor">
    <cofactor evidence="1">
        <name>Mg(2+)</name>
        <dbReference type="ChEBI" id="CHEBI:18420"/>
    </cofactor>
</comment>
<dbReference type="NCBIfam" id="TIGR00229">
    <property type="entry name" value="sensory_box"/>
    <property type="match status" value="2"/>
</dbReference>
<dbReference type="InterPro" id="IPR001610">
    <property type="entry name" value="PAC"/>
</dbReference>
<dbReference type="NCBIfam" id="TIGR00254">
    <property type="entry name" value="GGDEF"/>
    <property type="match status" value="1"/>
</dbReference>
<dbReference type="CDD" id="cd01949">
    <property type="entry name" value="GGDEF"/>
    <property type="match status" value="1"/>
</dbReference>
<dbReference type="EMBL" id="AP019782">
    <property type="protein sequence ID" value="BBL72018.1"/>
    <property type="molecule type" value="Genomic_DNA"/>
</dbReference>
<keyword evidence="2" id="KW-1133">Transmembrane helix</keyword>
<dbReference type="InterPro" id="IPR000160">
    <property type="entry name" value="GGDEF_dom"/>
</dbReference>
<sequence>MDLPRSRTAPANTPDFSSRGKVIFIVSLFVVISILMESAIYLQANIFDGVRAYVRGEGLWAKAQKDAVLYLERYSYSHLESDFLAHQNSVQVTLGDRQARLALDENPPDEAAAYQGFLQGNNDPNDVGSMIWFFLNFQNVSYMRDAIAIWRSADHAIESLVATGRELRQEIVATGGRPERVAALRARLQVLNDELLQLENGFSTTLGEGARWVRAAVWTVSVAMLGVFVGIAIYVSHQIIRRIAKSERELIASESRFRSLKDSNTIGIVSWRMNGLIDEANDIFLDMIGYSRSDLTEKKIDWRKITPDEFRPRDAQAVEELALHGRCEPYEKAVTHKDGHLVPIYVGASLLDNDQEQGVAFIMDLSERKKSKEQLKLAATVFAASNDGILITDPAMRIVSANRALCGMTGYDEEELKGKTPKILQSGYTTAKQYQDMRHSLQENGHWQGDIVDRMKNGTLLPVRASISAVKDAAGQISHYVAILSDISERKAEEEQLRHLAHHDTLTGLPNRVLFNDRITQAIKHAARHRRRFAVLFFDLNDFKPVNDRYGHEVGDKLLQEVAARLSMNVRGADTVTRLGGDEFVILLDEISDRQSVDNVLKKTVDSICAPCRIDGHDITIGVSAGVSIYPDDGIDAPSLVHHADTAMYRSKKNKGRSREG</sequence>
<dbReference type="InterPro" id="IPR013655">
    <property type="entry name" value="PAS_fold_3"/>
</dbReference>
<evidence type="ECO:0000259" key="4">
    <source>
        <dbReference type="SMART" id="SM00267"/>
    </source>
</evidence>
<dbReference type="SMART" id="SM00267">
    <property type="entry name" value="GGDEF"/>
    <property type="match status" value="1"/>
</dbReference>
<protein>
    <recommendedName>
        <fullName evidence="7">Diguanylate cyclase</fullName>
    </recommendedName>
</protein>
<evidence type="ECO:0008006" key="7">
    <source>
        <dbReference type="Google" id="ProtNLM"/>
    </source>
</evidence>
<dbReference type="Pfam" id="PF08447">
    <property type="entry name" value="PAS_3"/>
    <property type="match status" value="1"/>
</dbReference>
<gene>
    <name evidence="5" type="ORF">MoryE10_26240</name>
</gene>
<dbReference type="PANTHER" id="PTHR46663:SF3">
    <property type="entry name" value="SLL0267 PROTEIN"/>
    <property type="match status" value="1"/>
</dbReference>
<accession>A0A8D4VQ58</accession>